<feature type="compositionally biased region" description="Basic and acidic residues" evidence="8">
    <location>
        <begin position="246"/>
        <end position="263"/>
    </location>
</feature>
<dbReference type="Pfam" id="PF00651">
    <property type="entry name" value="BTB"/>
    <property type="match status" value="1"/>
</dbReference>
<dbReference type="InterPro" id="IPR011333">
    <property type="entry name" value="SKP1/BTB/POZ_sf"/>
</dbReference>
<reference evidence="11 12" key="1">
    <citation type="submission" date="2024-01" db="EMBL/GenBank/DDBJ databases">
        <title>A draft genome for a cacao thread blight-causing isolate of Paramarasmius palmivorus.</title>
        <authorList>
            <person name="Baruah I.K."/>
            <person name="Bukari Y."/>
            <person name="Amoako-Attah I."/>
            <person name="Meinhardt L.W."/>
            <person name="Bailey B.A."/>
            <person name="Cohen S.P."/>
        </authorList>
    </citation>
    <scope>NUCLEOTIDE SEQUENCE [LARGE SCALE GENOMIC DNA]</scope>
    <source>
        <strain evidence="11 12">GH-12</strain>
    </source>
</reference>
<comment type="caution">
    <text evidence="11">The sequence shown here is derived from an EMBL/GenBank/DDBJ whole genome shotgun (WGS) entry which is preliminary data.</text>
</comment>
<dbReference type="AlphaFoldDB" id="A0AAW0DPP8"/>
<dbReference type="SUPFAM" id="SSF161111">
    <property type="entry name" value="Cation efflux protein transmembrane domain-like"/>
    <property type="match status" value="1"/>
</dbReference>
<comment type="similarity">
    <text evidence="2">Belongs to the cation diffusion facilitator (CDF) transporter (TC 2.A.4) family. SLC30A subfamily.</text>
</comment>
<feature type="compositionally biased region" description="Low complexity" evidence="8">
    <location>
        <begin position="158"/>
        <end position="167"/>
    </location>
</feature>
<accession>A0AAW0DPP8</accession>
<evidence type="ECO:0000256" key="8">
    <source>
        <dbReference type="SAM" id="MobiDB-lite"/>
    </source>
</evidence>
<evidence type="ECO:0000313" key="12">
    <source>
        <dbReference type="Proteomes" id="UP001383192"/>
    </source>
</evidence>
<evidence type="ECO:0000256" key="1">
    <source>
        <dbReference type="ARBA" id="ARBA00004141"/>
    </source>
</evidence>
<dbReference type="Pfam" id="PF16916">
    <property type="entry name" value="ZT_dimer"/>
    <property type="match status" value="1"/>
</dbReference>
<dbReference type="PANTHER" id="PTHR45820">
    <property type="entry name" value="FI23527P1"/>
    <property type="match status" value="1"/>
</dbReference>
<feature type="transmembrane region" description="Helical" evidence="9">
    <location>
        <begin position="279"/>
        <end position="299"/>
    </location>
</feature>
<organism evidence="11 12">
    <name type="scientific">Paramarasmius palmivorus</name>
    <dbReference type="NCBI Taxonomy" id="297713"/>
    <lineage>
        <taxon>Eukaryota</taxon>
        <taxon>Fungi</taxon>
        <taxon>Dikarya</taxon>
        <taxon>Basidiomycota</taxon>
        <taxon>Agaricomycotina</taxon>
        <taxon>Agaricomycetes</taxon>
        <taxon>Agaricomycetidae</taxon>
        <taxon>Agaricales</taxon>
        <taxon>Marasmiineae</taxon>
        <taxon>Marasmiaceae</taxon>
        <taxon>Paramarasmius</taxon>
    </lineage>
</organism>
<keyword evidence="4 9" id="KW-0812">Transmembrane</keyword>
<keyword evidence="3" id="KW-0813">Transport</keyword>
<feature type="region of interest" description="Disordered" evidence="8">
    <location>
        <begin position="206"/>
        <end position="276"/>
    </location>
</feature>
<dbReference type="NCBIfam" id="TIGR01297">
    <property type="entry name" value="CDF"/>
    <property type="match status" value="2"/>
</dbReference>
<comment type="subcellular location">
    <subcellularLocation>
        <location evidence="1">Membrane</location>
        <topology evidence="1">Multi-pass membrane protein</topology>
    </subcellularLocation>
</comment>
<keyword evidence="5" id="KW-0862">Zinc</keyword>
<dbReference type="GO" id="GO:0005385">
    <property type="term" value="F:zinc ion transmembrane transporter activity"/>
    <property type="evidence" value="ECO:0007669"/>
    <property type="project" value="TreeGrafter"/>
</dbReference>
<dbReference type="GO" id="GO:0016020">
    <property type="term" value="C:membrane"/>
    <property type="evidence" value="ECO:0007669"/>
    <property type="project" value="UniProtKB-SubCell"/>
</dbReference>
<dbReference type="CDD" id="cd18186">
    <property type="entry name" value="BTB_POZ_ZBTB_KLHL-like"/>
    <property type="match status" value="1"/>
</dbReference>
<dbReference type="SUPFAM" id="SSF160240">
    <property type="entry name" value="Cation efflux protein cytoplasmic domain-like"/>
    <property type="match status" value="1"/>
</dbReference>
<keyword evidence="7 9" id="KW-0472">Membrane</keyword>
<feature type="transmembrane region" description="Helical" evidence="9">
    <location>
        <begin position="12"/>
        <end position="34"/>
    </location>
</feature>
<dbReference type="Proteomes" id="UP001383192">
    <property type="component" value="Unassembled WGS sequence"/>
</dbReference>
<evidence type="ECO:0000313" key="11">
    <source>
        <dbReference type="EMBL" id="KAK7052849.1"/>
    </source>
</evidence>
<keyword evidence="6 9" id="KW-1133">Transmembrane helix</keyword>
<evidence type="ECO:0000259" key="10">
    <source>
        <dbReference type="PROSITE" id="PS50097"/>
    </source>
</evidence>
<dbReference type="PROSITE" id="PS50097">
    <property type="entry name" value="BTB"/>
    <property type="match status" value="1"/>
</dbReference>
<proteinExistence type="inferred from homology"/>
<dbReference type="InterPro" id="IPR027469">
    <property type="entry name" value="Cation_efflux_TMD_sf"/>
</dbReference>
<feature type="transmembrane region" description="Helical" evidence="9">
    <location>
        <begin position="305"/>
        <end position="323"/>
    </location>
</feature>
<feature type="transmembrane region" description="Helical" evidence="9">
    <location>
        <begin position="111"/>
        <end position="132"/>
    </location>
</feature>
<dbReference type="InterPro" id="IPR058533">
    <property type="entry name" value="Cation_efflux_TM"/>
</dbReference>
<dbReference type="PANTHER" id="PTHR45820:SF4">
    <property type="entry name" value="ZINC TRANSPORTER 63C, ISOFORM F"/>
    <property type="match status" value="1"/>
</dbReference>
<feature type="compositionally biased region" description="Pro residues" evidence="8">
    <location>
        <begin position="145"/>
        <end position="157"/>
    </location>
</feature>
<protein>
    <submittedName>
        <fullName evidence="11">Zinc resistance conferring protein</fullName>
    </submittedName>
</protein>
<dbReference type="EMBL" id="JAYKXP010000011">
    <property type="protein sequence ID" value="KAK7052849.1"/>
    <property type="molecule type" value="Genomic_DNA"/>
</dbReference>
<dbReference type="SUPFAM" id="SSF54695">
    <property type="entry name" value="POZ domain"/>
    <property type="match status" value="1"/>
</dbReference>
<dbReference type="InterPro" id="IPR027470">
    <property type="entry name" value="Cation_efflux_CTD"/>
</dbReference>
<dbReference type="Gene3D" id="3.30.710.10">
    <property type="entry name" value="Potassium Channel Kv1.1, Chain A"/>
    <property type="match status" value="1"/>
</dbReference>
<name>A0AAW0DPP8_9AGAR</name>
<dbReference type="Pfam" id="PF01545">
    <property type="entry name" value="Cation_efflux"/>
    <property type="match status" value="2"/>
</dbReference>
<evidence type="ECO:0000256" key="3">
    <source>
        <dbReference type="ARBA" id="ARBA00022448"/>
    </source>
</evidence>
<keyword evidence="12" id="KW-1185">Reference proteome</keyword>
<evidence type="ECO:0000256" key="9">
    <source>
        <dbReference type="SAM" id="Phobius"/>
    </source>
</evidence>
<feature type="region of interest" description="Disordered" evidence="8">
    <location>
        <begin position="140"/>
        <end position="192"/>
    </location>
</feature>
<feature type="transmembrane region" description="Helical" evidence="9">
    <location>
        <begin position="77"/>
        <end position="99"/>
    </location>
</feature>
<evidence type="ECO:0000256" key="5">
    <source>
        <dbReference type="ARBA" id="ARBA00022833"/>
    </source>
</evidence>
<evidence type="ECO:0000256" key="2">
    <source>
        <dbReference type="ARBA" id="ARBA00008873"/>
    </source>
</evidence>
<dbReference type="InterPro" id="IPR000210">
    <property type="entry name" value="BTB/POZ_dom"/>
</dbReference>
<dbReference type="GO" id="GO:0006882">
    <property type="term" value="P:intracellular zinc ion homeostasis"/>
    <property type="evidence" value="ECO:0007669"/>
    <property type="project" value="TreeGrafter"/>
</dbReference>
<dbReference type="InterPro" id="IPR002524">
    <property type="entry name" value="Cation_efflux"/>
</dbReference>
<sequence length="630" mass="70245">MGLSRATRIKLLLAIDIIFFFIELIVGYAVGSLALVADSFHMLNDVMSLVVALYAIKLSAENSSDSKYSYGWHRAEILAALINGVFLLALCFSIFLEAMQRFFSTPEVGNPRLVVIVGSWGLLSNIIGLFLFHEHGHSHSHSHSPPSPVLPTPPGTPEPTSGSRTPTQKSIEIRRSRARSRSPSAAFSPLYGHPAATRAALVHTAEEMAARSPSPPPRRHSRHPSHVTEHEANNAIDSSSHSRMHSHNELATERTPLIHRDDEPAGTGSTHDDHSPLSLSRNVGVIATGLVIWLTSWSFKYYFDPIISLVITVIIFASALPLVRSTSFILLQGVPPHVSLDDVRNAILDVEGVMSVHELHIWQLSETKTVASVHVLASRSHDFMPVAVQIRNVLHHHGIHSSTIQPEYPGHGVGLKTSEEGSCLIVCPQDKICNPQEHACCHGTVIFLIENVLYKVHRYFFQRDSPVFDTMFSLPSPVGQIPEGEVEDNPILLEGVETRDFDRLLSLLYPFDFVGCELKSMEEWISVLSLSTRWDFNTLRDLSITRLTPMVQDPAEQIVLGHQYDVVDWLVPAYTALCERREPLTLEEGRKLGVDLVVMIGQVRDKIRYVSNLNRDHDTIVKFVQHVFKL</sequence>
<dbReference type="InterPro" id="IPR036837">
    <property type="entry name" value="Cation_efflux_CTD_sf"/>
</dbReference>
<feature type="domain" description="BTB" evidence="10">
    <location>
        <begin position="443"/>
        <end position="509"/>
    </location>
</feature>
<evidence type="ECO:0000256" key="6">
    <source>
        <dbReference type="ARBA" id="ARBA00022989"/>
    </source>
</evidence>
<evidence type="ECO:0000256" key="7">
    <source>
        <dbReference type="ARBA" id="ARBA00023136"/>
    </source>
</evidence>
<gene>
    <name evidence="11" type="primary">ZRC1_2</name>
    <name evidence="11" type="ORF">VNI00_004168</name>
</gene>
<dbReference type="Gene3D" id="1.20.1510.10">
    <property type="entry name" value="Cation efflux protein transmembrane domain"/>
    <property type="match status" value="1"/>
</dbReference>
<evidence type="ECO:0000256" key="4">
    <source>
        <dbReference type="ARBA" id="ARBA00022692"/>
    </source>
</evidence>